<evidence type="ECO:0000313" key="2">
    <source>
        <dbReference type="EMBL" id="CAG6447198.1"/>
    </source>
</evidence>
<dbReference type="EMBL" id="HBUE01275736">
    <property type="protein sequence ID" value="CAG6566268.1"/>
    <property type="molecule type" value="Transcribed_RNA"/>
</dbReference>
<dbReference type="AlphaFoldDB" id="A0A8D8A2C2"/>
<dbReference type="EMBL" id="HBUE01275738">
    <property type="protein sequence ID" value="CAG6566274.1"/>
    <property type="molecule type" value="Transcribed_RNA"/>
</dbReference>
<feature type="compositionally biased region" description="Basic and acidic residues" evidence="1">
    <location>
        <begin position="126"/>
        <end position="149"/>
    </location>
</feature>
<reference evidence="2" key="1">
    <citation type="submission" date="2021-05" db="EMBL/GenBank/DDBJ databases">
        <authorList>
            <person name="Alioto T."/>
            <person name="Alioto T."/>
            <person name="Gomez Garrido J."/>
        </authorList>
    </citation>
    <scope>NUCLEOTIDE SEQUENCE</scope>
</reference>
<feature type="compositionally biased region" description="Basic and acidic residues" evidence="1">
    <location>
        <begin position="75"/>
        <end position="85"/>
    </location>
</feature>
<dbReference type="EMBL" id="HBUE01008573">
    <property type="protein sequence ID" value="CAG6447212.1"/>
    <property type="molecule type" value="Transcribed_RNA"/>
</dbReference>
<dbReference type="EMBL" id="HBUE01008570">
    <property type="protein sequence ID" value="CAG6447204.1"/>
    <property type="molecule type" value="Transcribed_RNA"/>
</dbReference>
<feature type="compositionally biased region" description="Basic and acidic residues" evidence="1">
    <location>
        <begin position="95"/>
        <end position="108"/>
    </location>
</feature>
<name>A0A8D8A2C2_CULPI</name>
<dbReference type="EMBL" id="HBUE01008568">
    <property type="protein sequence ID" value="CAG6447198.1"/>
    <property type="molecule type" value="Transcribed_RNA"/>
</dbReference>
<proteinExistence type="predicted"/>
<accession>A0A8D8A2C2</accession>
<dbReference type="EMBL" id="HBUE01008571">
    <property type="protein sequence ID" value="CAG6447208.1"/>
    <property type="molecule type" value="Transcribed_RNA"/>
</dbReference>
<evidence type="ECO:0000256" key="1">
    <source>
        <dbReference type="SAM" id="MobiDB-lite"/>
    </source>
</evidence>
<dbReference type="EMBL" id="HBUE01008569">
    <property type="protein sequence ID" value="CAG6447200.1"/>
    <property type="molecule type" value="Transcribed_RNA"/>
</dbReference>
<organism evidence="2">
    <name type="scientific">Culex pipiens</name>
    <name type="common">House mosquito</name>
    <dbReference type="NCBI Taxonomy" id="7175"/>
    <lineage>
        <taxon>Eukaryota</taxon>
        <taxon>Metazoa</taxon>
        <taxon>Ecdysozoa</taxon>
        <taxon>Arthropoda</taxon>
        <taxon>Hexapoda</taxon>
        <taxon>Insecta</taxon>
        <taxon>Pterygota</taxon>
        <taxon>Neoptera</taxon>
        <taxon>Endopterygota</taxon>
        <taxon>Diptera</taxon>
        <taxon>Nematocera</taxon>
        <taxon>Culicoidea</taxon>
        <taxon>Culicidae</taxon>
        <taxon>Culicinae</taxon>
        <taxon>Culicini</taxon>
        <taxon>Culex</taxon>
        <taxon>Culex</taxon>
    </lineage>
</organism>
<dbReference type="EMBL" id="HBUE01170340">
    <property type="protein sequence ID" value="CAG6514779.1"/>
    <property type="molecule type" value="Transcribed_RNA"/>
</dbReference>
<feature type="region of interest" description="Disordered" evidence="1">
    <location>
        <begin position="38"/>
        <end position="157"/>
    </location>
</feature>
<sequence>MPDPVLRTAVPFHLQHAGRRVASGFERFKAPAKIHAVRTTSDHAVPTPDGSTQRGRIHQRRVQLRYADKRRRSATARDLRARPHQADVLQQHPAADSDHHHHHGDDRLHRVHGGLLQIPPTWSRAEGYDGRYEPTERGRPTGPLLRDHPQGGAAGRR</sequence>
<dbReference type="EMBL" id="HBUE01170342">
    <property type="protein sequence ID" value="CAG6514785.1"/>
    <property type="molecule type" value="Transcribed_RNA"/>
</dbReference>
<protein>
    <submittedName>
        <fullName evidence="2">(northern house mosquito) hypothetical protein</fullName>
    </submittedName>
</protein>
<dbReference type="EMBL" id="HBUE01008567">
    <property type="protein sequence ID" value="CAG6447196.1"/>
    <property type="molecule type" value="Transcribed_RNA"/>
</dbReference>
<feature type="compositionally biased region" description="Basic residues" evidence="1">
    <location>
        <begin position="55"/>
        <end position="74"/>
    </location>
</feature>